<evidence type="ECO:0000313" key="1">
    <source>
        <dbReference type="EMBL" id="KAB3530453.1"/>
    </source>
</evidence>
<dbReference type="AlphaFoldDB" id="A0A833M8A4"/>
<evidence type="ECO:0008006" key="3">
    <source>
        <dbReference type="Google" id="ProtNLM"/>
    </source>
</evidence>
<sequence>MIKLFVGKKGSGKTKHLIDSANDSVKKVKGHVVYIDYDNSHMFQIDYRVRFISTKEYNISREEEFYGFLCGIIASNYDIEAIYIDGLYNIVQKDMNLLESFFKKLDSIELKYNVSFNIAVTTQDGELPEYMKKYVLSNIV</sequence>
<dbReference type="EMBL" id="WBZB01000018">
    <property type="protein sequence ID" value="KAB3530453.1"/>
    <property type="molecule type" value="Genomic_DNA"/>
</dbReference>
<evidence type="ECO:0000313" key="2">
    <source>
        <dbReference type="Proteomes" id="UP000465601"/>
    </source>
</evidence>
<protein>
    <recommendedName>
        <fullName evidence="3">Twitching motility protein PilT</fullName>
    </recommendedName>
</protein>
<name>A0A833M8A4_9FIRM</name>
<reference evidence="1 2" key="1">
    <citation type="submission" date="2019-10" db="EMBL/GenBank/DDBJ databases">
        <title>Alkaliphilus serpentinus sp. nov. and Alkaliphilus pronyensis sp. nov., two novel anaerobic alkaliphilic species isolated from the serpentinized-hosted hydrothermal field of the Prony Bay (New Caledonia).</title>
        <authorList>
            <person name="Postec A."/>
        </authorList>
    </citation>
    <scope>NUCLEOTIDE SEQUENCE [LARGE SCALE GENOMIC DNA]</scope>
    <source>
        <strain evidence="1 2">LacT</strain>
    </source>
</reference>
<keyword evidence="2" id="KW-1185">Reference proteome</keyword>
<comment type="caution">
    <text evidence="1">The sequence shown here is derived from an EMBL/GenBank/DDBJ whole genome shotgun (WGS) entry which is preliminary data.</text>
</comment>
<accession>A0A833M8A4</accession>
<organism evidence="1 2">
    <name type="scientific">Alkaliphilus serpentinus</name>
    <dbReference type="NCBI Taxonomy" id="1482731"/>
    <lineage>
        <taxon>Bacteria</taxon>
        <taxon>Bacillati</taxon>
        <taxon>Bacillota</taxon>
        <taxon>Clostridia</taxon>
        <taxon>Peptostreptococcales</taxon>
        <taxon>Natronincolaceae</taxon>
        <taxon>Alkaliphilus</taxon>
    </lineage>
</organism>
<gene>
    <name evidence="1" type="ORF">F8153_06995</name>
</gene>
<proteinExistence type="predicted"/>
<dbReference type="Proteomes" id="UP000465601">
    <property type="component" value="Unassembled WGS sequence"/>
</dbReference>
<dbReference type="OrthoDB" id="1953676at2"/>
<dbReference type="RefSeq" id="WP_151865665.1">
    <property type="nucleotide sequence ID" value="NZ_WBZB01000018.1"/>
</dbReference>